<reference evidence="3 4" key="2">
    <citation type="submission" date="2024-05" db="EMBL/GenBank/DDBJ databases">
        <authorList>
            <person name="Chen Y."/>
            <person name="Shah S."/>
            <person name="Dougan E. K."/>
            <person name="Thang M."/>
            <person name="Chan C."/>
        </authorList>
    </citation>
    <scope>NUCLEOTIDE SEQUENCE [LARGE SCALE GENOMIC DNA]</scope>
</reference>
<dbReference type="EMBL" id="CAMXCT010001952">
    <property type="protein sequence ID" value="CAI3994434.1"/>
    <property type="molecule type" value="Genomic_DNA"/>
</dbReference>
<proteinExistence type="predicted"/>
<evidence type="ECO:0000313" key="3">
    <source>
        <dbReference type="EMBL" id="CAL4781746.1"/>
    </source>
</evidence>
<evidence type="ECO:0000313" key="2">
    <source>
        <dbReference type="EMBL" id="CAI3994434.1"/>
    </source>
</evidence>
<evidence type="ECO:0000256" key="1">
    <source>
        <dbReference type="SAM" id="MobiDB-lite"/>
    </source>
</evidence>
<dbReference type="EMBL" id="CAMXCT030001952">
    <property type="protein sequence ID" value="CAL4781746.1"/>
    <property type="molecule type" value="Genomic_DNA"/>
</dbReference>
<protein>
    <submittedName>
        <fullName evidence="2">Uncharacterized protein</fullName>
    </submittedName>
</protein>
<organism evidence="2">
    <name type="scientific">Cladocopium goreaui</name>
    <dbReference type="NCBI Taxonomy" id="2562237"/>
    <lineage>
        <taxon>Eukaryota</taxon>
        <taxon>Sar</taxon>
        <taxon>Alveolata</taxon>
        <taxon>Dinophyceae</taxon>
        <taxon>Suessiales</taxon>
        <taxon>Symbiodiniaceae</taxon>
        <taxon>Cladocopium</taxon>
    </lineage>
</organism>
<dbReference type="Proteomes" id="UP001152797">
    <property type="component" value="Unassembled WGS sequence"/>
</dbReference>
<name>A0A9P1CML5_9DINO</name>
<sequence>MEKAEEDPWSDRAGVREVLHRTPGHAAQEAVRYMEYVPLQEFEEIKATVKQEVLPMRRYLMSDYKMEGATVEETLGTEMPKAQLEAVVAPDAPGPSSKRGQNAGRSASPKPDAVQVWLAAKERALQSPRKPLVLSPRGARLAVRAAGRMITEDRQCEEVHYETSQKLQVSQVNPMSLTMRRREPPGRGPFIKDKERAQYPASGRAMRPVRETNEESLKKLIENFGGTARVDAKESHPSRSVFNTIPKTNLRVL</sequence>
<gene>
    <name evidence="2" type="ORF">C1SCF055_LOCUS21081</name>
</gene>
<keyword evidence="4" id="KW-1185">Reference proteome</keyword>
<reference evidence="2" key="1">
    <citation type="submission" date="2022-10" db="EMBL/GenBank/DDBJ databases">
        <authorList>
            <person name="Chen Y."/>
            <person name="Dougan E. K."/>
            <person name="Chan C."/>
            <person name="Rhodes N."/>
            <person name="Thang M."/>
        </authorList>
    </citation>
    <scope>NUCLEOTIDE SEQUENCE</scope>
</reference>
<dbReference type="EMBL" id="CAMXCT020001952">
    <property type="protein sequence ID" value="CAL1147809.1"/>
    <property type="molecule type" value="Genomic_DNA"/>
</dbReference>
<dbReference type="AlphaFoldDB" id="A0A9P1CML5"/>
<evidence type="ECO:0000313" key="4">
    <source>
        <dbReference type="Proteomes" id="UP001152797"/>
    </source>
</evidence>
<accession>A0A9P1CML5</accession>
<feature type="region of interest" description="Disordered" evidence="1">
    <location>
        <begin position="89"/>
        <end position="112"/>
    </location>
</feature>
<comment type="caution">
    <text evidence="2">The sequence shown here is derived from an EMBL/GenBank/DDBJ whole genome shotgun (WGS) entry which is preliminary data.</text>
</comment>
<dbReference type="OrthoDB" id="415633at2759"/>